<dbReference type="PANTHER" id="PTHR46558">
    <property type="entry name" value="TRACRIPTIONAL REGULATORY PROTEIN-RELATED-RELATED"/>
    <property type="match status" value="1"/>
</dbReference>
<dbReference type="SMART" id="SM00530">
    <property type="entry name" value="HTH_XRE"/>
    <property type="match status" value="1"/>
</dbReference>
<dbReference type="Gene3D" id="1.10.260.40">
    <property type="entry name" value="lambda repressor-like DNA-binding domains"/>
    <property type="match status" value="1"/>
</dbReference>
<feature type="transmembrane region" description="Helical" evidence="2">
    <location>
        <begin position="133"/>
        <end position="154"/>
    </location>
</feature>
<evidence type="ECO:0000256" key="2">
    <source>
        <dbReference type="SAM" id="Phobius"/>
    </source>
</evidence>
<reference evidence="4 5" key="1">
    <citation type="submission" date="2024-03" db="EMBL/GenBank/DDBJ databases">
        <title>Human intestinal bacterial collection.</title>
        <authorList>
            <person name="Pauvert C."/>
            <person name="Hitch T.C.A."/>
            <person name="Clavel T."/>
        </authorList>
    </citation>
    <scope>NUCLEOTIDE SEQUENCE [LARGE SCALE GENOMIC DNA]</scope>
    <source>
        <strain evidence="4 5">CLA-JM-H11</strain>
    </source>
</reference>
<feature type="transmembrane region" description="Helical" evidence="2">
    <location>
        <begin position="107"/>
        <end position="127"/>
    </location>
</feature>
<name>A0ABV1GFS0_9FIRM</name>
<dbReference type="CDD" id="cd00093">
    <property type="entry name" value="HTH_XRE"/>
    <property type="match status" value="1"/>
</dbReference>
<dbReference type="Proteomes" id="UP001477672">
    <property type="component" value="Unassembled WGS sequence"/>
</dbReference>
<keyword evidence="2" id="KW-1133">Transmembrane helix</keyword>
<feature type="transmembrane region" description="Helical" evidence="2">
    <location>
        <begin position="222"/>
        <end position="245"/>
    </location>
</feature>
<dbReference type="InterPro" id="IPR001387">
    <property type="entry name" value="Cro/C1-type_HTH"/>
</dbReference>
<keyword evidence="2" id="KW-0812">Transmembrane</keyword>
<keyword evidence="5" id="KW-1185">Reference proteome</keyword>
<sequence>MNAEYTGRKIAQLRKQKGLTQRELAVALHVTDKAVSKWERGLNYPDIALLEPLAEVLEVTVTELLQARDQPRDQSMSMGEVEKLVTGSLALADGEKQKALAGRSRRLFLYLLCAALAAAEISLLLFLGLREYLVLEIFWNLEGLSLFFGGWFWLTRYTRLPAYYDQNAIGFVSAGILRLHLAGVRFNNRNWPSILRAGRIWGVVTPLSYPLVYGAICKLFPQYLPTLCLVILLIYLSSLFIPLFWAGRKYA</sequence>
<dbReference type="PROSITE" id="PS50943">
    <property type="entry name" value="HTH_CROC1"/>
    <property type="match status" value="1"/>
</dbReference>
<dbReference type="RefSeq" id="WP_349216199.1">
    <property type="nucleotide sequence ID" value="NZ_JBBMFA010000094.1"/>
</dbReference>
<protein>
    <submittedName>
        <fullName evidence="4">Helix-turn-helix transcriptional regulator</fullName>
    </submittedName>
</protein>
<proteinExistence type="predicted"/>
<dbReference type="PANTHER" id="PTHR46558:SF11">
    <property type="entry name" value="HTH-TYPE TRANSCRIPTIONAL REGULATOR XRE"/>
    <property type="match status" value="1"/>
</dbReference>
<dbReference type="InterPro" id="IPR010982">
    <property type="entry name" value="Lambda_DNA-bd_dom_sf"/>
</dbReference>
<keyword evidence="1" id="KW-0238">DNA-binding</keyword>
<organism evidence="4 5">
    <name type="scientific">Ruthenibacterium intestinale</name>
    <dbReference type="NCBI Taxonomy" id="3133163"/>
    <lineage>
        <taxon>Bacteria</taxon>
        <taxon>Bacillati</taxon>
        <taxon>Bacillota</taxon>
        <taxon>Clostridia</taxon>
        <taxon>Eubacteriales</taxon>
        <taxon>Oscillospiraceae</taxon>
        <taxon>Ruthenibacterium</taxon>
    </lineage>
</organism>
<evidence type="ECO:0000259" key="3">
    <source>
        <dbReference type="PROSITE" id="PS50943"/>
    </source>
</evidence>
<evidence type="ECO:0000256" key="1">
    <source>
        <dbReference type="ARBA" id="ARBA00023125"/>
    </source>
</evidence>
<evidence type="ECO:0000313" key="5">
    <source>
        <dbReference type="Proteomes" id="UP001477672"/>
    </source>
</evidence>
<dbReference type="SUPFAM" id="SSF47413">
    <property type="entry name" value="lambda repressor-like DNA-binding domains"/>
    <property type="match status" value="1"/>
</dbReference>
<keyword evidence="2" id="KW-0472">Membrane</keyword>
<accession>A0ABV1GFS0</accession>
<gene>
    <name evidence="4" type="ORF">WMO24_09465</name>
</gene>
<comment type="caution">
    <text evidence="4">The sequence shown here is derived from an EMBL/GenBank/DDBJ whole genome shotgun (WGS) entry which is preliminary data.</text>
</comment>
<feature type="transmembrane region" description="Helical" evidence="2">
    <location>
        <begin position="198"/>
        <end position="216"/>
    </location>
</feature>
<dbReference type="EMBL" id="JBBMFA010000094">
    <property type="protein sequence ID" value="MEQ2520654.1"/>
    <property type="molecule type" value="Genomic_DNA"/>
</dbReference>
<dbReference type="Pfam" id="PF01381">
    <property type="entry name" value="HTH_3"/>
    <property type="match status" value="1"/>
</dbReference>
<evidence type="ECO:0000313" key="4">
    <source>
        <dbReference type="EMBL" id="MEQ2520654.1"/>
    </source>
</evidence>
<feature type="domain" description="HTH cro/C1-type" evidence="3">
    <location>
        <begin position="10"/>
        <end position="64"/>
    </location>
</feature>